<name>A0ACC2GMU6_DALPE</name>
<comment type="caution">
    <text evidence="1">The sequence shown here is derived from an EMBL/GenBank/DDBJ whole genome shotgun (WGS) entry which is preliminary data.</text>
</comment>
<dbReference type="EMBL" id="CM055738">
    <property type="protein sequence ID" value="KAJ8004989.1"/>
    <property type="molecule type" value="Genomic_DNA"/>
</dbReference>
<protein>
    <submittedName>
        <fullName evidence="1">Uncharacterized protein</fullName>
    </submittedName>
</protein>
<evidence type="ECO:0000313" key="1">
    <source>
        <dbReference type="EMBL" id="KAJ8004989.1"/>
    </source>
</evidence>
<reference evidence="1" key="1">
    <citation type="submission" date="2021-05" db="EMBL/GenBank/DDBJ databases">
        <authorList>
            <person name="Pan Q."/>
            <person name="Jouanno E."/>
            <person name="Zahm M."/>
            <person name="Klopp C."/>
            <person name="Cabau C."/>
            <person name="Louis A."/>
            <person name="Berthelot C."/>
            <person name="Parey E."/>
            <person name="Roest Crollius H."/>
            <person name="Montfort J."/>
            <person name="Robinson-Rechavi M."/>
            <person name="Bouchez O."/>
            <person name="Lampietro C."/>
            <person name="Lopez Roques C."/>
            <person name="Donnadieu C."/>
            <person name="Postlethwait J."/>
            <person name="Bobe J."/>
            <person name="Dillon D."/>
            <person name="Chandos A."/>
            <person name="von Hippel F."/>
            <person name="Guiguen Y."/>
        </authorList>
    </citation>
    <scope>NUCLEOTIDE SEQUENCE</scope>
    <source>
        <strain evidence="1">YG-Jan2019</strain>
    </source>
</reference>
<sequence>MGPLSEKTLLVLYLFYAVSALNSETTTPMSLFMNPVTPGFPTPPAHFPDIAKKLMMRCLRLGHRVSKEMNNHFNFTWEQVEGQMSSLYPESNVFHLLLSSLSTEDATVYSDSVMDKCTDTGTDSAPHFLSNGTMNYLESDREWIASERMWNCSSLPHSIKLTRNASAGPRCFMRAFLAPLSWVTLTTDVGVNFSLADYKSLLWAVKPFLLNVPAPPITLPTRIQNTHLEEMMKMLGEVFGCLSEEQRVQIGDWVKVQVTQNNYNCRPKPTQQKPEQDQTKANLAKPTPQPKPLQTSQLEGVIWPSSQPESNMTLMACPSGLVWLKVDVMKMVGPFLSRQHVDDVTTIPKDQLCLFFQSNQFTSSFSGALLAPQANIILQKITECSQKKEDFVQNLDRLGSLACFYSDVQTLNSSMSRRLLSQLNNCSNSEVDKVKKTLAKTVLSSSDEESSPELLRMLGSSVTMMSPSRLSQFSPDSLKGVLVSLGSEVKWSLTQAKALVENVLQGKQELSGNELLSLGSAVRGVASSLLRSVKSKGLLGDERLNTMTQQMTGLQRKALLDALRGDVNASELVQKLPASLLSSLSLTTLDKADLTSFDQLEGKQWTRAQAAFLVGRILGNKMTLTDMRKLGSAMQGVTCQMIEKMAESGVKELAQTVTETTRWLSRTQVCCTAQSLFSGLEKVRKDFFKNITLTELEDIPTMLLVHLPANQIASLPVSVCPVFLEKMRVANLSSLPLSSSSRPALINRTLRCLGRNMSELSCEDVSRLGPLLCELAPGLMSHMASSVLNSTLYSIASCTQIPQYHWRPLLQLLNDTYGYR</sequence>
<keyword evidence="2" id="KW-1185">Reference proteome</keyword>
<proteinExistence type="predicted"/>
<evidence type="ECO:0000313" key="2">
    <source>
        <dbReference type="Proteomes" id="UP001157502"/>
    </source>
</evidence>
<dbReference type="Proteomes" id="UP001157502">
    <property type="component" value="Chromosome 11"/>
</dbReference>
<accession>A0ACC2GMU6</accession>
<organism evidence="1 2">
    <name type="scientific">Dallia pectoralis</name>
    <name type="common">Alaska blackfish</name>
    <dbReference type="NCBI Taxonomy" id="75939"/>
    <lineage>
        <taxon>Eukaryota</taxon>
        <taxon>Metazoa</taxon>
        <taxon>Chordata</taxon>
        <taxon>Craniata</taxon>
        <taxon>Vertebrata</taxon>
        <taxon>Euteleostomi</taxon>
        <taxon>Actinopterygii</taxon>
        <taxon>Neopterygii</taxon>
        <taxon>Teleostei</taxon>
        <taxon>Protacanthopterygii</taxon>
        <taxon>Esociformes</taxon>
        <taxon>Umbridae</taxon>
        <taxon>Dallia</taxon>
    </lineage>
</organism>
<gene>
    <name evidence="1" type="ORF">DPEC_G00142000</name>
</gene>